<feature type="coiled-coil region" evidence="1">
    <location>
        <begin position="87"/>
        <end position="114"/>
    </location>
</feature>
<protein>
    <submittedName>
        <fullName evidence="2">Uncharacterized protein</fullName>
    </submittedName>
</protein>
<dbReference type="Proteomes" id="UP000005737">
    <property type="component" value="Unassembled WGS sequence"/>
</dbReference>
<name>H2CKI0_9LEPT</name>
<keyword evidence="1" id="KW-0175">Coiled coil</keyword>
<gene>
    <name evidence="2" type="ORF">Lepil_3628</name>
</gene>
<keyword evidence="3" id="KW-1185">Reference proteome</keyword>
<evidence type="ECO:0000313" key="3">
    <source>
        <dbReference type="Proteomes" id="UP000005737"/>
    </source>
</evidence>
<evidence type="ECO:0000256" key="1">
    <source>
        <dbReference type="SAM" id="Coils"/>
    </source>
</evidence>
<proteinExistence type="predicted"/>
<accession>H2CKI0</accession>
<dbReference type="EMBL" id="JH597773">
    <property type="protein sequence ID" value="EHQ08285.1"/>
    <property type="molecule type" value="Genomic_DNA"/>
</dbReference>
<evidence type="ECO:0000313" key="2">
    <source>
        <dbReference type="EMBL" id="EHQ08285.1"/>
    </source>
</evidence>
<dbReference type="AlphaFoldDB" id="H2CKI0"/>
<dbReference type="STRING" id="183.GCA_002009735_02061"/>
<sequence>MKGLPEDAGITLIPITYDGAMEQSTSAAHLYVDTMIEITRGMREADRDMFFHFAFVSMFEKMENNDIHLDYNELASASTALVDEPTYQQLVRAVENALDRAEFARKSVARLRGKIGAERSIEVREQAMKRITRNTARECMQIVEDNLVI</sequence>
<dbReference type="HOGENOM" id="CLU_1747384_0_0_12"/>
<dbReference type="RefSeq" id="WP_002774805.1">
    <property type="nucleotide sequence ID" value="NZ_JH597773.1"/>
</dbReference>
<organism evidence="2 3">
    <name type="scientific">Leptonema illini DSM 21528</name>
    <dbReference type="NCBI Taxonomy" id="929563"/>
    <lineage>
        <taxon>Bacteria</taxon>
        <taxon>Pseudomonadati</taxon>
        <taxon>Spirochaetota</taxon>
        <taxon>Spirochaetia</taxon>
        <taxon>Leptospirales</taxon>
        <taxon>Leptospiraceae</taxon>
        <taxon>Leptonema</taxon>
    </lineage>
</organism>
<reference evidence="2 3" key="1">
    <citation type="submission" date="2011-10" db="EMBL/GenBank/DDBJ databases">
        <title>The Improved High-Quality Draft genome of Leptonema illini DSM 21528.</title>
        <authorList>
            <consortium name="US DOE Joint Genome Institute (JGI-PGF)"/>
            <person name="Lucas S."/>
            <person name="Copeland A."/>
            <person name="Lapidus A."/>
            <person name="Glavina del Rio T."/>
            <person name="Dalin E."/>
            <person name="Tice H."/>
            <person name="Bruce D."/>
            <person name="Goodwin L."/>
            <person name="Pitluck S."/>
            <person name="Peters L."/>
            <person name="Mikhailova N."/>
            <person name="Held B."/>
            <person name="Kyrpides N."/>
            <person name="Mavromatis K."/>
            <person name="Ivanova N."/>
            <person name="Markowitz V."/>
            <person name="Cheng J.-F."/>
            <person name="Hugenholtz P."/>
            <person name="Woyke T."/>
            <person name="Wu D."/>
            <person name="Gronow S."/>
            <person name="Wellnitz S."/>
            <person name="Brambilla E.-M."/>
            <person name="Klenk H.-P."/>
            <person name="Eisen J.A."/>
        </authorList>
    </citation>
    <scope>NUCLEOTIDE SEQUENCE [LARGE SCALE GENOMIC DNA]</scope>
    <source>
        <strain evidence="2 3">DSM 21528</strain>
    </source>
</reference>